<dbReference type="KEGG" id="rop:ROP_pROB01-04630"/>
<dbReference type="RefSeq" id="WP_012686953.1">
    <property type="nucleotide sequence ID" value="NC_012520.1"/>
</dbReference>
<name>C1BCA7_RHOOB</name>
<dbReference type="EMBL" id="AP011116">
    <property type="protein sequence ID" value="BAH55962.1"/>
    <property type="molecule type" value="Genomic_DNA"/>
</dbReference>
<proteinExistence type="predicted"/>
<dbReference type="AlphaFoldDB" id="C1BCA7"/>
<dbReference type="HOGENOM" id="CLU_167599_0_0_11"/>
<gene>
    <name evidence="2" type="ordered locus">ROP_pROB01-04630</name>
</gene>
<evidence type="ECO:0000256" key="1">
    <source>
        <dbReference type="SAM" id="MobiDB-lite"/>
    </source>
</evidence>
<feature type="region of interest" description="Disordered" evidence="1">
    <location>
        <begin position="75"/>
        <end position="95"/>
    </location>
</feature>
<evidence type="ECO:0000313" key="3">
    <source>
        <dbReference type="Proteomes" id="UP000002212"/>
    </source>
</evidence>
<protein>
    <submittedName>
        <fullName evidence="2">Uncharacterized protein</fullName>
    </submittedName>
</protein>
<dbReference type="Proteomes" id="UP000002212">
    <property type="component" value="Plasmid pROB01"/>
</dbReference>
<sequence length="95" mass="10889">MKAYLHDLLRDRERVLATADLENWARTEALPSEEEIRRVKDLVHRVEEHLEQLTPAEQADIATAISAVRRTRQVTGLGMPSINRQPDLGKPLERP</sequence>
<accession>C1BCA7</accession>
<dbReference type="PATRIC" id="fig|632772.20.peg.8216"/>
<geneLocation type="plasmid" evidence="2 3">
    <name>pROB01</name>
</geneLocation>
<evidence type="ECO:0000313" key="2">
    <source>
        <dbReference type="EMBL" id="BAH55962.1"/>
    </source>
</evidence>
<reference evidence="2 3" key="1">
    <citation type="submission" date="2009-03" db="EMBL/GenBank/DDBJ databases">
        <title>Comparison of the complete genome sequences of Rhodococcus erythropolis PR4 and Rhodococcus opacus B4.</title>
        <authorList>
            <person name="Takarada H."/>
            <person name="Sekine M."/>
            <person name="Hosoyama A."/>
            <person name="Yamada R."/>
            <person name="Fujisawa T."/>
            <person name="Omata S."/>
            <person name="Shimizu A."/>
            <person name="Tsukatani N."/>
            <person name="Tanikawa S."/>
            <person name="Fujita N."/>
            <person name="Harayama S."/>
        </authorList>
    </citation>
    <scope>NUCLEOTIDE SEQUENCE [LARGE SCALE GENOMIC DNA]</scope>
    <source>
        <strain evidence="2 3">B4</strain>
        <plasmid evidence="2 3">pROB01</plasmid>
    </source>
</reference>
<keyword evidence="2" id="KW-0614">Plasmid</keyword>
<organism evidence="2 3">
    <name type="scientific">Rhodococcus opacus (strain B4)</name>
    <dbReference type="NCBI Taxonomy" id="632772"/>
    <lineage>
        <taxon>Bacteria</taxon>
        <taxon>Bacillati</taxon>
        <taxon>Actinomycetota</taxon>
        <taxon>Actinomycetes</taxon>
        <taxon>Mycobacteriales</taxon>
        <taxon>Nocardiaceae</taxon>
        <taxon>Rhodococcus</taxon>
    </lineage>
</organism>